<dbReference type="Proteomes" id="UP000824089">
    <property type="component" value="Unassembled WGS sequence"/>
</dbReference>
<gene>
    <name evidence="9" type="ORF">IAD50_06325</name>
</gene>
<evidence type="ECO:0000256" key="5">
    <source>
        <dbReference type="ARBA" id="ARBA00022989"/>
    </source>
</evidence>
<proteinExistence type="inferred from homology"/>
<evidence type="ECO:0000256" key="2">
    <source>
        <dbReference type="ARBA" id="ARBA00010323"/>
    </source>
</evidence>
<feature type="transmembrane region" description="Helical" evidence="8">
    <location>
        <begin position="327"/>
        <end position="346"/>
    </location>
</feature>
<feature type="transmembrane region" description="Helical" evidence="8">
    <location>
        <begin position="78"/>
        <end position="98"/>
    </location>
</feature>
<comment type="caution">
    <text evidence="9">The sequence shown here is derived from an EMBL/GenBank/DDBJ whole genome shotgun (WGS) entry which is preliminary data.</text>
</comment>
<dbReference type="Pfam" id="PF03062">
    <property type="entry name" value="MBOAT"/>
    <property type="match status" value="1"/>
</dbReference>
<dbReference type="PIRSF" id="PIRSF500217">
    <property type="entry name" value="AlgI"/>
    <property type="match status" value="1"/>
</dbReference>
<evidence type="ECO:0000256" key="6">
    <source>
        <dbReference type="ARBA" id="ARBA00023136"/>
    </source>
</evidence>
<protein>
    <submittedName>
        <fullName evidence="9">MBOAT family protein</fullName>
    </submittedName>
</protein>
<dbReference type="InterPro" id="IPR004299">
    <property type="entry name" value="MBOAT_fam"/>
</dbReference>
<organism evidence="9 10">
    <name type="scientific">Candidatus Egerieisoma faecipullorum</name>
    <dbReference type="NCBI Taxonomy" id="2840963"/>
    <lineage>
        <taxon>Bacteria</taxon>
        <taxon>Bacillati</taxon>
        <taxon>Bacillota</taxon>
        <taxon>Clostridia</taxon>
        <taxon>Eubacteriales</taxon>
        <taxon>Clostridiaceae</taxon>
        <taxon>Clostridiaceae incertae sedis</taxon>
        <taxon>Candidatus Egerieisoma</taxon>
    </lineage>
</organism>
<reference evidence="9" key="1">
    <citation type="submission" date="2020-10" db="EMBL/GenBank/DDBJ databases">
        <authorList>
            <person name="Gilroy R."/>
        </authorList>
    </citation>
    <scope>NUCLEOTIDE SEQUENCE</scope>
    <source>
        <strain evidence="9">CHK195-4489</strain>
    </source>
</reference>
<name>A0A9D1I7W0_9CLOT</name>
<accession>A0A9D1I7W0</accession>
<dbReference type="PANTHER" id="PTHR13285:SF18">
    <property type="entry name" value="PROTEIN-CYSTEINE N-PALMITOYLTRANSFERASE RASP"/>
    <property type="match status" value="1"/>
</dbReference>
<evidence type="ECO:0000256" key="3">
    <source>
        <dbReference type="ARBA" id="ARBA00022475"/>
    </source>
</evidence>
<comment type="similarity">
    <text evidence="2 7">Belongs to the membrane-bound acyltransferase family.</text>
</comment>
<evidence type="ECO:0000313" key="10">
    <source>
        <dbReference type="Proteomes" id="UP000824089"/>
    </source>
</evidence>
<feature type="transmembrane region" description="Helical" evidence="8">
    <location>
        <begin position="303"/>
        <end position="321"/>
    </location>
</feature>
<keyword evidence="5 8" id="KW-1133">Transmembrane helix</keyword>
<dbReference type="GO" id="GO:0016746">
    <property type="term" value="F:acyltransferase activity"/>
    <property type="evidence" value="ECO:0007669"/>
    <property type="project" value="UniProtKB-KW"/>
</dbReference>
<evidence type="ECO:0000313" key="9">
    <source>
        <dbReference type="EMBL" id="HIU29893.1"/>
    </source>
</evidence>
<feature type="transmembrane region" description="Helical" evidence="8">
    <location>
        <begin position="432"/>
        <end position="451"/>
    </location>
</feature>
<dbReference type="EMBL" id="DVMM01000132">
    <property type="protein sequence ID" value="HIU29893.1"/>
    <property type="molecule type" value="Genomic_DNA"/>
</dbReference>
<evidence type="ECO:0000256" key="7">
    <source>
        <dbReference type="PIRNR" id="PIRNR016636"/>
    </source>
</evidence>
<dbReference type="InterPro" id="IPR051085">
    <property type="entry name" value="MB_O-acyltransferase"/>
</dbReference>
<feature type="transmembrane region" description="Helical" evidence="8">
    <location>
        <begin position="118"/>
        <end position="139"/>
    </location>
</feature>
<dbReference type="AlphaFoldDB" id="A0A9D1I7W0"/>
<reference evidence="9" key="2">
    <citation type="journal article" date="2021" name="PeerJ">
        <title>Extensive microbial diversity within the chicken gut microbiome revealed by metagenomics and culture.</title>
        <authorList>
            <person name="Gilroy R."/>
            <person name="Ravi A."/>
            <person name="Getino M."/>
            <person name="Pursley I."/>
            <person name="Horton D.L."/>
            <person name="Alikhan N.F."/>
            <person name="Baker D."/>
            <person name="Gharbi K."/>
            <person name="Hall N."/>
            <person name="Watson M."/>
            <person name="Adriaenssens E.M."/>
            <person name="Foster-Nyarko E."/>
            <person name="Jarju S."/>
            <person name="Secka A."/>
            <person name="Antonio M."/>
            <person name="Oren A."/>
            <person name="Chaudhuri R.R."/>
            <person name="La Ragione R."/>
            <person name="Hildebrand F."/>
            <person name="Pallen M.J."/>
        </authorList>
    </citation>
    <scope>NUCLEOTIDE SEQUENCE</scope>
    <source>
        <strain evidence="9">CHK195-4489</strain>
    </source>
</reference>
<comment type="subcellular location">
    <subcellularLocation>
        <location evidence="1">Cell membrane</location>
        <topology evidence="1">Multi-pass membrane protein</topology>
    </subcellularLocation>
</comment>
<dbReference type="PIRSF" id="PIRSF016636">
    <property type="entry name" value="AlgI_DltB"/>
    <property type="match status" value="1"/>
</dbReference>
<keyword evidence="6 7" id="KW-0472">Membrane</keyword>
<dbReference type="InterPro" id="IPR028362">
    <property type="entry name" value="AlgI"/>
</dbReference>
<feature type="transmembrane region" description="Helical" evidence="8">
    <location>
        <begin position="401"/>
        <end position="420"/>
    </location>
</feature>
<feature type="transmembrane region" description="Helical" evidence="8">
    <location>
        <begin position="6"/>
        <end position="22"/>
    </location>
</feature>
<keyword evidence="7" id="KW-0808">Transferase</keyword>
<evidence type="ECO:0000256" key="1">
    <source>
        <dbReference type="ARBA" id="ARBA00004651"/>
    </source>
</evidence>
<dbReference type="PANTHER" id="PTHR13285">
    <property type="entry name" value="ACYLTRANSFERASE"/>
    <property type="match status" value="1"/>
</dbReference>
<evidence type="ECO:0000256" key="4">
    <source>
        <dbReference type="ARBA" id="ARBA00022692"/>
    </source>
</evidence>
<dbReference type="GO" id="GO:0005886">
    <property type="term" value="C:plasma membrane"/>
    <property type="evidence" value="ECO:0007669"/>
    <property type="project" value="UniProtKB-SubCell"/>
</dbReference>
<evidence type="ECO:0000256" key="8">
    <source>
        <dbReference type="SAM" id="Phobius"/>
    </source>
</evidence>
<dbReference type="GO" id="GO:0042121">
    <property type="term" value="P:alginic acid biosynthetic process"/>
    <property type="evidence" value="ECO:0007669"/>
    <property type="project" value="InterPro"/>
</dbReference>
<keyword evidence="7" id="KW-0012">Acyltransferase</keyword>
<feature type="transmembrane region" description="Helical" evidence="8">
    <location>
        <begin position="49"/>
        <end position="66"/>
    </location>
</feature>
<sequence length="462" mass="52440">MVFSKPIFLFGFLPIVLILYYACPRRLKNTVLLIMSLIFYAWGEPRFVFLMLFTIIVDYIAGRLIAKFSDGSTRHAARTVLILAMVINLGLLCYFKYANFIIENLNVLLKGRIEPLNIALPIGISFYTFQTMSYVIDVYRKEIPAEKNILNFAAYVTLFPQLIAGPIVQYKTIADELSVRRETTELFAEGVWRFSVGLGKKVLLANQIGALWTEISGDPGSLTAGKAWIGALAFTFQIYFDFSGYSDMAIGLGKMFGFHFLENFDHPYVSKSITEFWRRWHISLGTWFREYVYIPLGGNRKGLARQIFNILVVWMLTGLWHGASWNFVLWGLYFGVILALEKIFLLKFLKKIPAFFSHFYSLLLIIFGWVIFECGSLGEIASYLKAMFSVGVPGWSGETTYVLANSALLLAVLAVCSTELCGKLGKRMKSGYWRCAGTAALLLLCVLFLAGDSYNPFLYFRF</sequence>
<keyword evidence="4 8" id="KW-0812">Transmembrane</keyword>
<keyword evidence="3 7" id="KW-1003">Cell membrane</keyword>
<feature type="transmembrane region" description="Helical" evidence="8">
    <location>
        <begin position="358"/>
        <end position="381"/>
    </location>
</feature>
<dbReference type="InterPro" id="IPR024194">
    <property type="entry name" value="Ac/AlaTfrase_AlgI/DltB"/>
</dbReference>